<dbReference type="InterPro" id="IPR050510">
    <property type="entry name" value="Cation_transp_ATPase_P-type"/>
</dbReference>
<evidence type="ECO:0000256" key="3">
    <source>
        <dbReference type="ARBA" id="ARBA00022475"/>
    </source>
</evidence>
<dbReference type="InterPro" id="IPR004014">
    <property type="entry name" value="ATPase_P-typ_cation-transptr_N"/>
</dbReference>
<feature type="transmembrane region" description="Helical" evidence="12">
    <location>
        <begin position="101"/>
        <end position="121"/>
    </location>
</feature>
<dbReference type="InterPro" id="IPR059000">
    <property type="entry name" value="ATPase_P-type_domA"/>
</dbReference>
<dbReference type="InterPro" id="IPR023298">
    <property type="entry name" value="ATPase_P-typ_TM_dom_sf"/>
</dbReference>
<dbReference type="SUPFAM" id="SSF81660">
    <property type="entry name" value="Metal cation-transporting ATPase, ATP-binding domain N"/>
    <property type="match status" value="1"/>
</dbReference>
<feature type="transmembrane region" description="Helical" evidence="12">
    <location>
        <begin position="298"/>
        <end position="323"/>
    </location>
</feature>
<dbReference type="Gene3D" id="1.20.1110.10">
    <property type="entry name" value="Calcium-transporting ATPase, transmembrane domain"/>
    <property type="match status" value="1"/>
</dbReference>
<gene>
    <name evidence="14" type="ORF">SAMN05192542_11861</name>
</gene>
<keyword evidence="5 12" id="KW-0812">Transmembrane</keyword>
<evidence type="ECO:0000256" key="1">
    <source>
        <dbReference type="ARBA" id="ARBA00004651"/>
    </source>
</evidence>
<dbReference type="OrthoDB" id="9814270at2"/>
<dbReference type="Pfam" id="PF00690">
    <property type="entry name" value="Cation_ATPase_N"/>
    <property type="match status" value="1"/>
</dbReference>
<comment type="similarity">
    <text evidence="2">Belongs to the cation transport ATPase (P-type) (TC 3.A.3) family. Type IIA subfamily.</text>
</comment>
<feature type="transmembrane region" description="Helical" evidence="12">
    <location>
        <begin position="713"/>
        <end position="737"/>
    </location>
</feature>
<evidence type="ECO:0000256" key="8">
    <source>
        <dbReference type="ARBA" id="ARBA00022842"/>
    </source>
</evidence>
<dbReference type="GO" id="GO:0005524">
    <property type="term" value="F:ATP binding"/>
    <property type="evidence" value="ECO:0007669"/>
    <property type="project" value="UniProtKB-KW"/>
</dbReference>
<evidence type="ECO:0000256" key="6">
    <source>
        <dbReference type="ARBA" id="ARBA00022741"/>
    </source>
</evidence>
<dbReference type="Gene3D" id="3.40.50.1000">
    <property type="entry name" value="HAD superfamily/HAD-like"/>
    <property type="match status" value="1"/>
</dbReference>
<dbReference type="SMART" id="SM00831">
    <property type="entry name" value="Cation_ATPase_N"/>
    <property type="match status" value="1"/>
</dbReference>
<dbReference type="Gene3D" id="2.70.150.10">
    <property type="entry name" value="Calcium-transporting ATPase, cytoplasmic transduction domain A"/>
    <property type="match status" value="1"/>
</dbReference>
<evidence type="ECO:0000256" key="7">
    <source>
        <dbReference type="ARBA" id="ARBA00022840"/>
    </source>
</evidence>
<dbReference type="PROSITE" id="PS00154">
    <property type="entry name" value="ATPASE_E1_E2"/>
    <property type="match status" value="1"/>
</dbReference>
<dbReference type="FunFam" id="2.70.150.10:FF:000160">
    <property type="entry name" value="Sarcoplasmic/endoplasmic reticulum calcium ATPase 1"/>
    <property type="match status" value="1"/>
</dbReference>
<feature type="transmembrane region" description="Helical" evidence="12">
    <location>
        <begin position="265"/>
        <end position="286"/>
    </location>
</feature>
<dbReference type="PANTHER" id="PTHR43294:SF21">
    <property type="entry name" value="CATION TRANSPORTING ATPASE"/>
    <property type="match status" value="1"/>
</dbReference>
<dbReference type="NCBIfam" id="TIGR01494">
    <property type="entry name" value="ATPase_P-type"/>
    <property type="match status" value="2"/>
</dbReference>
<dbReference type="PRINTS" id="PR00119">
    <property type="entry name" value="CATATPASE"/>
</dbReference>
<dbReference type="SUPFAM" id="SSF56784">
    <property type="entry name" value="HAD-like"/>
    <property type="match status" value="1"/>
</dbReference>
<dbReference type="SFLD" id="SFLDG00002">
    <property type="entry name" value="C1.7:_P-type_atpase_like"/>
    <property type="match status" value="1"/>
</dbReference>
<dbReference type="GO" id="GO:0016887">
    <property type="term" value="F:ATP hydrolysis activity"/>
    <property type="evidence" value="ECO:0007669"/>
    <property type="project" value="InterPro"/>
</dbReference>
<dbReference type="InterPro" id="IPR044492">
    <property type="entry name" value="P_typ_ATPase_HD_dom"/>
</dbReference>
<keyword evidence="15" id="KW-1185">Reference proteome</keyword>
<evidence type="ECO:0000256" key="4">
    <source>
        <dbReference type="ARBA" id="ARBA00022553"/>
    </source>
</evidence>
<dbReference type="Pfam" id="PF00122">
    <property type="entry name" value="E1-E2_ATPase"/>
    <property type="match status" value="1"/>
</dbReference>
<dbReference type="PRINTS" id="PR00120">
    <property type="entry name" value="HATPASE"/>
</dbReference>
<dbReference type="Pfam" id="PF13246">
    <property type="entry name" value="Cation_ATPase"/>
    <property type="match status" value="1"/>
</dbReference>
<dbReference type="InterPro" id="IPR036412">
    <property type="entry name" value="HAD-like_sf"/>
</dbReference>
<protein>
    <submittedName>
        <fullName evidence="14">ATPase, P-type (Transporting), HAD superfamily, subfamily IC</fullName>
    </submittedName>
</protein>
<keyword evidence="4" id="KW-0597">Phosphoprotein</keyword>
<dbReference type="PANTHER" id="PTHR43294">
    <property type="entry name" value="SODIUM/POTASSIUM-TRANSPORTING ATPASE SUBUNIT ALPHA"/>
    <property type="match status" value="1"/>
</dbReference>
<organism evidence="14 15">
    <name type="scientific">Paraburkholderia caballeronis</name>
    <dbReference type="NCBI Taxonomy" id="416943"/>
    <lineage>
        <taxon>Bacteria</taxon>
        <taxon>Pseudomonadati</taxon>
        <taxon>Pseudomonadota</taxon>
        <taxon>Betaproteobacteria</taxon>
        <taxon>Burkholderiales</taxon>
        <taxon>Burkholderiaceae</taxon>
        <taxon>Paraburkholderia</taxon>
    </lineage>
</organism>
<dbReference type="GO" id="GO:0005886">
    <property type="term" value="C:plasma membrane"/>
    <property type="evidence" value="ECO:0007669"/>
    <property type="project" value="UniProtKB-SubCell"/>
</dbReference>
<accession>A0A1H7UAM4</accession>
<proteinExistence type="inferred from homology"/>
<dbReference type="GO" id="GO:0015662">
    <property type="term" value="F:P-type ion transporter activity"/>
    <property type="evidence" value="ECO:0007669"/>
    <property type="project" value="UniProtKB-ARBA"/>
</dbReference>
<dbReference type="InterPro" id="IPR006068">
    <property type="entry name" value="ATPase_P-typ_cation-transptr_C"/>
</dbReference>
<evidence type="ECO:0000259" key="13">
    <source>
        <dbReference type="SMART" id="SM00831"/>
    </source>
</evidence>
<dbReference type="InterPro" id="IPR008250">
    <property type="entry name" value="ATPase_P-typ_transduc_dom_A_sf"/>
</dbReference>
<dbReference type="AlphaFoldDB" id="A0A1H7UAM4"/>
<dbReference type="SUPFAM" id="SSF81665">
    <property type="entry name" value="Calcium ATPase, transmembrane domain M"/>
    <property type="match status" value="1"/>
</dbReference>
<evidence type="ECO:0000256" key="9">
    <source>
        <dbReference type="ARBA" id="ARBA00022967"/>
    </source>
</evidence>
<feature type="transmembrane region" description="Helical" evidence="12">
    <location>
        <begin position="816"/>
        <end position="834"/>
    </location>
</feature>
<dbReference type="STRING" id="416943.SAMN05445871_2508"/>
<dbReference type="InterPro" id="IPR001757">
    <property type="entry name" value="P_typ_ATPase"/>
</dbReference>
<feature type="transmembrane region" description="Helical" evidence="12">
    <location>
        <begin position="743"/>
        <end position="761"/>
    </location>
</feature>
<evidence type="ECO:0000313" key="14">
    <source>
        <dbReference type="EMBL" id="SEL93738.1"/>
    </source>
</evidence>
<keyword evidence="10 12" id="KW-1133">Transmembrane helix</keyword>
<dbReference type="SFLD" id="SFLDS00003">
    <property type="entry name" value="Haloacid_Dehalogenase"/>
    <property type="match status" value="1"/>
</dbReference>
<reference evidence="15" key="1">
    <citation type="submission" date="2016-10" db="EMBL/GenBank/DDBJ databases">
        <authorList>
            <person name="Varghese N."/>
            <person name="Submissions S."/>
        </authorList>
    </citation>
    <scope>NUCLEOTIDE SEQUENCE [LARGE SCALE GENOMIC DNA]</scope>
    <source>
        <strain evidence="15">LMG 26416</strain>
    </source>
</reference>
<keyword evidence="6" id="KW-0547">Nucleotide-binding</keyword>
<comment type="subcellular location">
    <subcellularLocation>
        <location evidence="1">Cell membrane</location>
        <topology evidence="1">Multi-pass membrane protein</topology>
    </subcellularLocation>
</comment>
<keyword evidence="11 12" id="KW-0472">Membrane</keyword>
<dbReference type="SFLD" id="SFLDF00027">
    <property type="entry name" value="p-type_atpase"/>
    <property type="match status" value="1"/>
</dbReference>
<feature type="transmembrane region" description="Helical" evidence="12">
    <location>
        <begin position="781"/>
        <end position="804"/>
    </location>
</feature>
<dbReference type="Pfam" id="PF00689">
    <property type="entry name" value="Cation_ATPase_C"/>
    <property type="match status" value="1"/>
</dbReference>
<evidence type="ECO:0000256" key="12">
    <source>
        <dbReference type="SAM" id="Phobius"/>
    </source>
</evidence>
<keyword evidence="3" id="KW-1003">Cell membrane</keyword>
<dbReference type="InterPro" id="IPR018303">
    <property type="entry name" value="ATPase_P-typ_P_site"/>
</dbReference>
<sequence>MNEATSAGHAAGHAAAHGAAQAADSSAWHAATAEEALTRLDANLASGLSAAEVETRRAQHGPNRLPEAGRQSLLRKFLGQFHNILVYVLLGAGFVKLMLGLWVDASVIFGVVVINALLGFVQEGKAEKALDSIRNMLSAEARTLRGGETRMIPSEDLVPGDIVLLESGDKVPADLRLVDVKNLRAEEAALTGESVPTDKSVAPAAENATVGDRHGMAYSGTLIVSGRATGVVVATGSHTELGRINQMLANVDALETPLLRQIRKFGYAITVAIFLVSALVFAYGHWIEELPFVQLFQAVVGIAVSIIPEGLPAIITITLAIGVQRMAQRNAIIRRLPAVETLGSVSRICSDKTGTLTLMEMMVVSAATADAAYEFDGAGYAPEGRVLRDGQPAGPDPVLDLMARVSVLCNDAELRQQDGVWKVEGDPTEGALYPFAAKIGVARDALEAAFRRVDVIPFESEHRFMATLNEDAHGASCLLVKGAPEVILEHCDRQQTRDGPRPLDAAFFQQASDRLAAQGERVLALAWLDDPRLGKANLAPADLPATLVLLGLIGLLDPPRKEAIESVRECHAGGIRVTMITGDHRITAAAVARMIGIGDGKTALTGVEIEAMDTAALQDAVKQVDVFARASPEHKLRLVKAMQANNQIVAMTGDGVNDAPALKKADIGVAMGIKGTEVTREAAAMVLADDNFASITAAVREGRTVYNNIEKAILFMLPTNVAQGVVIMAAIFGGFTMPITTPQVLWVNMVTSVTLGLVISFEPHEPDVMRRPPAKTGRPILTGFGIWRVIFVGLGLLALTLAAFFWTYGQGVPIEFARTVAVNALTIGQIFYLLNTRYRIESSLSIGAHLRNRYLLMGIGAVIVLQLLFTYAPPLQELFGTAALPAGVWPWLFAGGAVFFLVVEAEKWVIRRWRGAKDTADAADTADTAQGDR</sequence>
<dbReference type="EMBL" id="FOAJ01000018">
    <property type="protein sequence ID" value="SEL93738.1"/>
    <property type="molecule type" value="Genomic_DNA"/>
</dbReference>
<evidence type="ECO:0000256" key="10">
    <source>
        <dbReference type="ARBA" id="ARBA00022989"/>
    </source>
</evidence>
<feature type="domain" description="Cation-transporting P-type ATPase N-terminal" evidence="13">
    <location>
        <begin position="27"/>
        <end position="101"/>
    </location>
</feature>
<evidence type="ECO:0000256" key="11">
    <source>
        <dbReference type="ARBA" id="ARBA00023136"/>
    </source>
</evidence>
<keyword evidence="9" id="KW-1278">Translocase</keyword>
<feature type="transmembrane region" description="Helical" evidence="12">
    <location>
        <begin position="854"/>
        <end position="872"/>
    </location>
</feature>
<evidence type="ECO:0000256" key="5">
    <source>
        <dbReference type="ARBA" id="ARBA00022692"/>
    </source>
</evidence>
<dbReference type="RefSeq" id="WP_090545276.1">
    <property type="nucleotide sequence ID" value="NZ_FNSR01000001.1"/>
</dbReference>
<keyword evidence="8" id="KW-0460">Magnesium</keyword>
<dbReference type="SUPFAM" id="SSF81653">
    <property type="entry name" value="Calcium ATPase, transduction domain A"/>
    <property type="match status" value="1"/>
</dbReference>
<name>A0A1H7UAM4_9BURK</name>
<dbReference type="Gene3D" id="3.40.1110.10">
    <property type="entry name" value="Calcium-transporting ATPase, cytoplasmic domain N"/>
    <property type="match status" value="1"/>
</dbReference>
<evidence type="ECO:0000256" key="2">
    <source>
        <dbReference type="ARBA" id="ARBA00005675"/>
    </source>
</evidence>
<feature type="transmembrane region" description="Helical" evidence="12">
    <location>
        <begin position="878"/>
        <end position="903"/>
    </location>
</feature>
<dbReference type="InterPro" id="IPR023299">
    <property type="entry name" value="ATPase_P-typ_cyto_dom_N"/>
</dbReference>
<keyword evidence="7" id="KW-0067">ATP-binding</keyword>
<dbReference type="Proteomes" id="UP000199120">
    <property type="component" value="Unassembled WGS sequence"/>
</dbReference>
<feature type="transmembrane region" description="Helical" evidence="12">
    <location>
        <begin position="77"/>
        <end position="95"/>
    </location>
</feature>
<evidence type="ECO:0000313" key="15">
    <source>
        <dbReference type="Proteomes" id="UP000199120"/>
    </source>
</evidence>
<dbReference type="InterPro" id="IPR023214">
    <property type="entry name" value="HAD_sf"/>
</dbReference>